<evidence type="ECO:0000256" key="3">
    <source>
        <dbReference type="ARBA" id="ARBA00023014"/>
    </source>
</evidence>
<gene>
    <name evidence="5" type="ordered locus">Daud_0914</name>
</gene>
<dbReference type="STRING" id="477974.Daud_0914"/>
<dbReference type="InterPro" id="IPR020471">
    <property type="entry name" value="AKR"/>
</dbReference>
<dbReference type="Gene3D" id="3.20.20.100">
    <property type="entry name" value="NADP-dependent oxidoreductase domain"/>
    <property type="match status" value="1"/>
</dbReference>
<organism evidence="5 6">
    <name type="scientific">Desulforudis audaxviator (strain MP104C)</name>
    <dbReference type="NCBI Taxonomy" id="477974"/>
    <lineage>
        <taxon>Bacteria</taxon>
        <taxon>Bacillati</taxon>
        <taxon>Bacillota</taxon>
        <taxon>Clostridia</taxon>
        <taxon>Thermoanaerobacterales</taxon>
        <taxon>Candidatus Desulforudaceae</taxon>
        <taxon>Candidatus Desulforudis</taxon>
    </lineage>
</organism>
<dbReference type="eggNOG" id="COG0667">
    <property type="taxonomic scope" value="Bacteria"/>
</dbReference>
<dbReference type="OrthoDB" id="9804790at2"/>
<dbReference type="SUPFAM" id="SSF54862">
    <property type="entry name" value="4Fe-4S ferredoxins"/>
    <property type="match status" value="1"/>
</dbReference>
<dbReference type="KEGG" id="dau:Daud_0914"/>
<dbReference type="GO" id="GO:0016491">
    <property type="term" value="F:oxidoreductase activity"/>
    <property type="evidence" value="ECO:0007669"/>
    <property type="project" value="InterPro"/>
</dbReference>
<dbReference type="Gene3D" id="3.30.70.20">
    <property type="match status" value="1"/>
</dbReference>
<dbReference type="PROSITE" id="PS00198">
    <property type="entry name" value="4FE4S_FER_1"/>
    <property type="match status" value="1"/>
</dbReference>
<keyword evidence="2" id="KW-0408">Iron</keyword>
<feature type="domain" description="4Fe-4S ferredoxin-type" evidence="4">
    <location>
        <begin position="289"/>
        <end position="316"/>
    </location>
</feature>
<dbReference type="PANTHER" id="PTHR43312:SF1">
    <property type="entry name" value="NADP-DEPENDENT OXIDOREDUCTASE DOMAIN-CONTAINING PROTEIN"/>
    <property type="match status" value="1"/>
</dbReference>
<accession>B1I372</accession>
<dbReference type="Proteomes" id="UP000008544">
    <property type="component" value="Chromosome"/>
</dbReference>
<dbReference type="SUPFAM" id="SSF51430">
    <property type="entry name" value="NAD(P)-linked oxidoreductase"/>
    <property type="match status" value="1"/>
</dbReference>
<evidence type="ECO:0000313" key="6">
    <source>
        <dbReference type="Proteomes" id="UP000008544"/>
    </source>
</evidence>
<evidence type="ECO:0000256" key="2">
    <source>
        <dbReference type="ARBA" id="ARBA00023004"/>
    </source>
</evidence>
<dbReference type="RefSeq" id="WP_012302013.1">
    <property type="nucleotide sequence ID" value="NC_010424.1"/>
</dbReference>
<dbReference type="InterPro" id="IPR023210">
    <property type="entry name" value="NADP_OxRdtase_dom"/>
</dbReference>
<dbReference type="GO" id="GO:0051536">
    <property type="term" value="F:iron-sulfur cluster binding"/>
    <property type="evidence" value="ECO:0007669"/>
    <property type="project" value="UniProtKB-KW"/>
</dbReference>
<dbReference type="InterPro" id="IPR017896">
    <property type="entry name" value="4Fe4S_Fe-S-bd"/>
</dbReference>
<protein>
    <submittedName>
        <fullName evidence="5">Aldo/keto reductase</fullName>
    </submittedName>
</protein>
<keyword evidence="3" id="KW-0411">Iron-sulfur</keyword>
<dbReference type="GO" id="GO:0046872">
    <property type="term" value="F:metal ion binding"/>
    <property type="evidence" value="ECO:0007669"/>
    <property type="project" value="UniProtKB-KW"/>
</dbReference>
<dbReference type="HOGENOM" id="CLU_023205_3_1_9"/>
<dbReference type="PANTHER" id="PTHR43312">
    <property type="entry name" value="D-THREO-ALDOSE 1-DEHYDROGENASE"/>
    <property type="match status" value="1"/>
</dbReference>
<dbReference type="CDD" id="cd19100">
    <property type="entry name" value="AKR_unchar"/>
    <property type="match status" value="1"/>
</dbReference>
<reference evidence="5 6" key="2">
    <citation type="journal article" date="2008" name="Science">
        <title>Environmental genomics reveals a single-species ecosystem deep within Earth.</title>
        <authorList>
            <person name="Chivian D."/>
            <person name="Brodie E.L."/>
            <person name="Alm E.J."/>
            <person name="Culley D.E."/>
            <person name="Dehal P.S."/>
            <person name="Desantis T.Z."/>
            <person name="Gihring T.M."/>
            <person name="Lapidus A."/>
            <person name="Lin L.H."/>
            <person name="Lowry S.R."/>
            <person name="Moser D.P."/>
            <person name="Richardson P.M."/>
            <person name="Southam G."/>
            <person name="Wanger G."/>
            <person name="Pratt L.M."/>
            <person name="Andersen G.L."/>
            <person name="Hazen T.C."/>
            <person name="Brockman F.J."/>
            <person name="Arkin A.P."/>
            <person name="Onstott T.C."/>
        </authorList>
    </citation>
    <scope>NUCLEOTIDE SEQUENCE [LARGE SCALE GENOMIC DNA]</scope>
    <source>
        <strain evidence="5 6">MP104C</strain>
    </source>
</reference>
<keyword evidence="1" id="KW-0479">Metal-binding</keyword>
<keyword evidence="6" id="KW-1185">Reference proteome</keyword>
<feature type="domain" description="4Fe-4S ferredoxin-type" evidence="4">
    <location>
        <begin position="259"/>
        <end position="288"/>
    </location>
</feature>
<dbReference type="PROSITE" id="PS51379">
    <property type="entry name" value="4FE4S_FER_2"/>
    <property type="match status" value="2"/>
</dbReference>
<sequence>MEYRQLGRTGLEVSRLCFGSLTLSPLQAGLPVREAARVMRHAFDCGVNFIDTAELYQNYDQIRSAVQGLGDSVLIATKSYAHRRDQMEKSLIRALRSLKRDYIDVFLLHEQESVHTLRGHRAALEYLVEAREKGLVRAIGISTHHVAGVEAATADPDIQVIHPIINRLGIGIRDGDTGAMLRAIRIAAQNGKGVYGMKVLGGGHLLEDSETALRFAIGIRDLASVAVGMQTTLEVEYNVRLFSGQVVPDGLRQIVRRRPRRLLVEHWCLACGECVRRCSAGALYIKDDGRAAARQELCNLCGYCASVCPEFAIKVI</sequence>
<name>B1I372_DESAP</name>
<reference evidence="6" key="1">
    <citation type="submission" date="2007-10" db="EMBL/GenBank/DDBJ databases">
        <title>Complete sequence of chromosome of Desulforudis audaxviator MP104C.</title>
        <authorList>
            <person name="Copeland A."/>
            <person name="Lucas S."/>
            <person name="Lapidus A."/>
            <person name="Barry K."/>
            <person name="Glavina del Rio T."/>
            <person name="Dalin E."/>
            <person name="Tice H."/>
            <person name="Bruce D."/>
            <person name="Pitluck S."/>
            <person name="Lowry S.R."/>
            <person name="Larimer F."/>
            <person name="Land M.L."/>
            <person name="Hauser L."/>
            <person name="Kyrpides N."/>
            <person name="Ivanova N.N."/>
            <person name="Richardson P."/>
        </authorList>
    </citation>
    <scope>NUCLEOTIDE SEQUENCE [LARGE SCALE GENOMIC DNA]</scope>
    <source>
        <strain evidence="6">MP104C</strain>
    </source>
</reference>
<dbReference type="Pfam" id="PF00248">
    <property type="entry name" value="Aldo_ket_red"/>
    <property type="match status" value="1"/>
</dbReference>
<evidence type="ECO:0000259" key="4">
    <source>
        <dbReference type="PROSITE" id="PS51379"/>
    </source>
</evidence>
<dbReference type="InterPro" id="IPR036812">
    <property type="entry name" value="NAD(P)_OxRdtase_dom_sf"/>
</dbReference>
<dbReference type="InterPro" id="IPR017900">
    <property type="entry name" value="4Fe4S_Fe_S_CS"/>
</dbReference>
<dbReference type="PRINTS" id="PR00069">
    <property type="entry name" value="ALDKETRDTASE"/>
</dbReference>
<dbReference type="AlphaFoldDB" id="B1I372"/>
<dbReference type="EMBL" id="CP000860">
    <property type="protein sequence ID" value="ACA59427.1"/>
    <property type="molecule type" value="Genomic_DNA"/>
</dbReference>
<evidence type="ECO:0000313" key="5">
    <source>
        <dbReference type="EMBL" id="ACA59427.1"/>
    </source>
</evidence>
<dbReference type="Pfam" id="PF12838">
    <property type="entry name" value="Fer4_7"/>
    <property type="match status" value="1"/>
</dbReference>
<dbReference type="eggNOG" id="COG1146">
    <property type="taxonomic scope" value="Bacteria"/>
</dbReference>
<dbReference type="InterPro" id="IPR053135">
    <property type="entry name" value="AKR2_Oxidoreductase"/>
</dbReference>
<proteinExistence type="predicted"/>
<evidence type="ECO:0000256" key="1">
    <source>
        <dbReference type="ARBA" id="ARBA00022723"/>
    </source>
</evidence>